<keyword evidence="4" id="KW-1185">Reference proteome</keyword>
<feature type="region of interest" description="Disordered" evidence="1">
    <location>
        <begin position="290"/>
        <end position="323"/>
    </location>
</feature>
<evidence type="ECO:0000259" key="2">
    <source>
        <dbReference type="PROSITE" id="PS51673"/>
    </source>
</evidence>
<dbReference type="Proteomes" id="UP001162483">
    <property type="component" value="Unassembled WGS sequence"/>
</dbReference>
<evidence type="ECO:0000256" key="1">
    <source>
        <dbReference type="SAM" id="MobiDB-lite"/>
    </source>
</evidence>
<name>A0ABN9H0U4_9NEOB</name>
<dbReference type="PANTHER" id="PTHR15672">
    <property type="entry name" value="CAMP-REGULATED PHOSPHOPROTEIN 21 RELATED R3H DOMAIN CONTAINING PROTEIN"/>
    <property type="match status" value="1"/>
</dbReference>
<accession>A0ABN9H0U4</accession>
<dbReference type="EMBL" id="CATNWA010019663">
    <property type="protein sequence ID" value="CAI9614378.1"/>
    <property type="molecule type" value="Genomic_DNA"/>
</dbReference>
<proteinExistence type="predicted"/>
<dbReference type="InterPro" id="IPR051937">
    <property type="entry name" value="R3H_domain_containing"/>
</dbReference>
<feature type="compositionally biased region" description="Basic and acidic residues" evidence="1">
    <location>
        <begin position="47"/>
        <end position="56"/>
    </location>
</feature>
<feature type="compositionally biased region" description="Low complexity" evidence="1">
    <location>
        <begin position="137"/>
        <end position="163"/>
    </location>
</feature>
<organism evidence="3 4">
    <name type="scientific">Staurois parvus</name>
    <dbReference type="NCBI Taxonomy" id="386267"/>
    <lineage>
        <taxon>Eukaryota</taxon>
        <taxon>Metazoa</taxon>
        <taxon>Chordata</taxon>
        <taxon>Craniata</taxon>
        <taxon>Vertebrata</taxon>
        <taxon>Euteleostomi</taxon>
        <taxon>Amphibia</taxon>
        <taxon>Batrachia</taxon>
        <taxon>Anura</taxon>
        <taxon>Neobatrachia</taxon>
        <taxon>Ranoidea</taxon>
        <taxon>Ranidae</taxon>
        <taxon>Staurois</taxon>
    </lineage>
</organism>
<gene>
    <name evidence="3" type="ORF">SPARVUS_LOCUS15046379</name>
</gene>
<reference evidence="3" key="1">
    <citation type="submission" date="2023-05" db="EMBL/GenBank/DDBJ databases">
        <authorList>
            <person name="Stuckert A."/>
        </authorList>
    </citation>
    <scope>NUCLEOTIDE SEQUENCE</scope>
</reference>
<protein>
    <recommendedName>
        <fullName evidence="2">SUZ domain-containing protein</fullName>
    </recommendedName>
</protein>
<dbReference type="PANTHER" id="PTHR15672:SF13">
    <property type="entry name" value="R3H DOMAIN-CONTAINING PROTEIN 2"/>
    <property type="match status" value="1"/>
</dbReference>
<feature type="compositionally biased region" description="Polar residues" evidence="1">
    <location>
        <begin position="59"/>
        <end position="68"/>
    </location>
</feature>
<dbReference type="Pfam" id="PF12752">
    <property type="entry name" value="SUZ"/>
    <property type="match status" value="1"/>
</dbReference>
<comment type="caution">
    <text evidence="3">The sequence shown here is derived from an EMBL/GenBank/DDBJ whole genome shotgun (WGS) entry which is preliminary data.</text>
</comment>
<evidence type="ECO:0000313" key="3">
    <source>
        <dbReference type="EMBL" id="CAI9614378.1"/>
    </source>
</evidence>
<feature type="domain" description="SUZ" evidence="2">
    <location>
        <begin position="1"/>
        <end position="40"/>
    </location>
</feature>
<sequence length="452" mass="49795">MDRDDNQIRVPLQDGRRSKSIEEREEEYQRVRERIFARESAQNGHITDSRGNRDFLNRGSGSRQSSTESELKSLDPRPWSSTDSDGSCRNMRPPVTKASSFSGISILTRGDSIGSSKNAANRTGRPGLPISTPEVCSQATSSQQSTRSVIPCTAQQQHPHPHQALPPTPQQQSMSNHLMSQADDLNSHFGQMTLSRQGSSEAPDPSTAIYQSPLISQHPQQAGFIMTSGGQAIPPTGYPSSGHPSPTQQVMPPQGFMQPPQQIQVSYYPTGQYPNSSQQYRPLSHPAAYNSQRNQQVTQPPQQPGMQPIISNQPPAYQGMMGVQQSQNPAMLNNQRTSVGNQMQSMMVQYTPLPSYQVPVGNESQGVVPQTYQQSVLVPTNQSVQGTMPAGGMPVYYSVLYHQHSKMVPALLWDIFLLALNSTRCLSLLPPVVLSKCNSSIQVSTLQAWVWW</sequence>
<feature type="compositionally biased region" description="Basic and acidic residues" evidence="1">
    <location>
        <begin position="14"/>
        <end position="37"/>
    </location>
</feature>
<evidence type="ECO:0000313" key="4">
    <source>
        <dbReference type="Proteomes" id="UP001162483"/>
    </source>
</evidence>
<feature type="compositionally biased region" description="Low complexity" evidence="1">
    <location>
        <begin position="292"/>
        <end position="308"/>
    </location>
</feature>
<dbReference type="InterPro" id="IPR024771">
    <property type="entry name" value="SUZ"/>
</dbReference>
<dbReference type="PROSITE" id="PS51673">
    <property type="entry name" value="SUZ"/>
    <property type="match status" value="1"/>
</dbReference>
<feature type="region of interest" description="Disordered" evidence="1">
    <location>
        <begin position="1"/>
        <end position="177"/>
    </location>
</feature>
<feature type="compositionally biased region" description="Polar residues" evidence="1">
    <location>
        <begin position="238"/>
        <end position="247"/>
    </location>
</feature>
<feature type="compositionally biased region" description="Low complexity" evidence="1">
    <location>
        <begin position="248"/>
        <end position="259"/>
    </location>
</feature>
<feature type="region of interest" description="Disordered" evidence="1">
    <location>
        <begin position="232"/>
        <end position="259"/>
    </location>
</feature>